<reference evidence="1 2" key="1">
    <citation type="journal article" date="2011" name="J. Bacteriol.">
        <title>Complete Genome Sequence of the Aerobic Marine Methanotroph Methylomonas methanica MC09.</title>
        <authorList>
            <person name="Boden R."/>
            <person name="Cunliffe M."/>
            <person name="Scanlan J."/>
            <person name="Moussard H."/>
            <person name="Kits K.D."/>
            <person name="Klotz M.G."/>
            <person name="Jetten M.S."/>
            <person name="Vuilleumier S."/>
            <person name="Han J."/>
            <person name="Peters L."/>
            <person name="Mikhailova N."/>
            <person name="Teshima H."/>
            <person name="Tapia R."/>
            <person name="Kyrpides N."/>
            <person name="Ivanova N."/>
            <person name="Pagani I."/>
            <person name="Cheng J.F."/>
            <person name="Goodwin L."/>
            <person name="Han C."/>
            <person name="Hauser L."/>
            <person name="Land M.L."/>
            <person name="Lapidus A."/>
            <person name="Lucas S."/>
            <person name="Pitluck S."/>
            <person name="Woyke T."/>
            <person name="Stein L."/>
            <person name="Murrell J.C."/>
        </authorList>
    </citation>
    <scope>NUCLEOTIDE SEQUENCE [LARGE SCALE GENOMIC DNA]</scope>
    <source>
        <strain evidence="1 2">MC09</strain>
    </source>
</reference>
<accession>G0A3T6</accession>
<dbReference type="RefSeq" id="WP_013820921.1">
    <property type="nucleotide sequence ID" value="NC_015572.1"/>
</dbReference>
<proteinExistence type="predicted"/>
<dbReference type="HOGENOM" id="CLU_2650295_0_0_6"/>
<organism evidence="1 2">
    <name type="scientific">Methylomonas methanica (strain DSM 25384 / MC09)</name>
    <dbReference type="NCBI Taxonomy" id="857087"/>
    <lineage>
        <taxon>Bacteria</taxon>
        <taxon>Pseudomonadati</taxon>
        <taxon>Pseudomonadota</taxon>
        <taxon>Gammaproteobacteria</taxon>
        <taxon>Methylococcales</taxon>
        <taxon>Methylococcaceae</taxon>
        <taxon>Methylomonas</taxon>
    </lineage>
</organism>
<keyword evidence="2" id="KW-1185">Reference proteome</keyword>
<evidence type="ECO:0000313" key="1">
    <source>
        <dbReference type="EMBL" id="AEG02708.1"/>
    </source>
</evidence>
<name>G0A3T6_METMM</name>
<dbReference type="EMBL" id="CP002738">
    <property type="protein sequence ID" value="AEG02708.1"/>
    <property type="molecule type" value="Genomic_DNA"/>
</dbReference>
<dbReference type="STRING" id="857087.Metme_4360"/>
<evidence type="ECO:0000313" key="2">
    <source>
        <dbReference type="Proteomes" id="UP000008888"/>
    </source>
</evidence>
<reference evidence="2" key="3">
    <citation type="submission" date="2011-05" db="EMBL/GenBank/DDBJ databases">
        <title>Complete sequence of Methylomonas methanica MC09.</title>
        <authorList>
            <consortium name="US DOE Joint Genome Institute"/>
            <person name="Lucas S."/>
            <person name="Han J."/>
            <person name="Lapidus A."/>
            <person name="Cheng J.-F."/>
            <person name="Goodwin L."/>
            <person name="Pitluck S."/>
            <person name="Peters L."/>
            <person name="Mikhailova N."/>
            <person name="Teshima H."/>
            <person name="Han C."/>
            <person name="Tapia R."/>
            <person name="Land M."/>
            <person name="Hauser L."/>
            <person name="Kyrpides N."/>
            <person name="Ivanova N."/>
            <person name="Pagani I."/>
            <person name="Stein L."/>
            <person name="Woyke T."/>
        </authorList>
    </citation>
    <scope>NUCLEOTIDE SEQUENCE [LARGE SCALE GENOMIC DNA]</scope>
    <source>
        <strain evidence="2">MC09</strain>
    </source>
</reference>
<gene>
    <name evidence="1" type="ordered locus">Metme_4360</name>
</gene>
<dbReference type="AlphaFoldDB" id="G0A3T6"/>
<reference key="2">
    <citation type="submission" date="2011-05" db="EMBL/GenBank/DDBJ databases">
        <title>Complete genome sequence of the aerobic marine methanotroph Methylomonas methanica MC09.</title>
        <authorList>
            <person name="Boden R."/>
            <person name="Cunliffe M."/>
            <person name="Scanlan J."/>
            <person name="Moussard H."/>
            <person name="Kits K.D."/>
            <person name="Klotz M."/>
            <person name="Jetten M."/>
            <person name="Vuilleumier S."/>
            <person name="Han J."/>
            <person name="Peters L."/>
            <person name="Mikhailova N."/>
            <person name="Teshima H."/>
            <person name="Tapia R."/>
            <person name="Kyrpides N."/>
            <person name="Ivanova N."/>
            <person name="Pagani I."/>
            <person name="Cheng J.-F."/>
            <person name="Goodwin L."/>
            <person name="Han C."/>
            <person name="Hauser L."/>
            <person name="Land M."/>
            <person name="Lapidus A."/>
            <person name="Lucas S."/>
            <person name="Pitluck S."/>
            <person name="Woyke T."/>
            <person name="Stein L.Y."/>
            <person name="Murrell C."/>
        </authorList>
    </citation>
    <scope>NUCLEOTIDE SEQUENCE</scope>
    <source>
        <strain>MC09</strain>
    </source>
</reference>
<dbReference type="KEGG" id="mmt:Metme_4360"/>
<dbReference type="Proteomes" id="UP000008888">
    <property type="component" value="Chromosome"/>
</dbReference>
<sequence>MKNPTTSEKIDSAKDEIQTILSSISSISSDLETLLHPRKSADDELALKAFQTVFNKANAEFQTCAERMANLSNTLG</sequence>
<protein>
    <submittedName>
        <fullName evidence="1">Uncharacterized protein</fullName>
    </submittedName>
</protein>